<evidence type="ECO:0000313" key="3">
    <source>
        <dbReference type="EMBL" id="MDC7228120.1"/>
    </source>
</evidence>
<reference evidence="3 4" key="1">
    <citation type="submission" date="2022-12" db="EMBL/GenBank/DDBJ databases">
        <title>Metagenome assembled genome from gulf of manar.</title>
        <authorList>
            <person name="Kohli P."/>
            <person name="Pk S."/>
            <person name="Venkata Ramana C."/>
            <person name="Sasikala C."/>
        </authorList>
    </citation>
    <scope>NUCLEOTIDE SEQUENCE [LARGE SCALE GENOMIC DNA]</scope>
    <source>
        <strain evidence="3">JB008</strain>
    </source>
</reference>
<feature type="transmembrane region" description="Helical" evidence="2">
    <location>
        <begin position="47"/>
        <end position="66"/>
    </location>
</feature>
<keyword evidence="2" id="KW-0472">Membrane</keyword>
<proteinExistence type="predicted"/>
<evidence type="ECO:0000256" key="1">
    <source>
        <dbReference type="SAM" id="Coils"/>
    </source>
</evidence>
<name>A0AAJ1IJ16_9SPIO</name>
<organism evidence="3 4">
    <name type="scientific">Candidatus Thalassospirochaeta sargassi</name>
    <dbReference type="NCBI Taxonomy" id="3119039"/>
    <lineage>
        <taxon>Bacteria</taxon>
        <taxon>Pseudomonadati</taxon>
        <taxon>Spirochaetota</taxon>
        <taxon>Spirochaetia</taxon>
        <taxon>Spirochaetales</taxon>
        <taxon>Spirochaetaceae</taxon>
        <taxon>Candidatus Thalassospirochaeta</taxon>
    </lineage>
</organism>
<protein>
    <submittedName>
        <fullName evidence="3">Uncharacterized protein</fullName>
    </submittedName>
</protein>
<keyword evidence="2" id="KW-1133">Transmembrane helix</keyword>
<keyword evidence="2" id="KW-0812">Transmembrane</keyword>
<gene>
    <name evidence="3" type="ORF">PQJ61_15255</name>
</gene>
<dbReference type="EMBL" id="JAQQAL010000040">
    <property type="protein sequence ID" value="MDC7228120.1"/>
    <property type="molecule type" value="Genomic_DNA"/>
</dbReference>
<sequence length="131" mass="15654">MSLDHDQWEKSKVQLEAEIAEFEKEKEEIKALIGSIGGKKYSKRDNVINFVFLAIIVTLFTLEITTHWLPEFISLEISVLLVSIKIVWMIHSQHKYNHFIFWILNTIEFRVNDANKRIQKIERMMHEVKRQ</sequence>
<feature type="coiled-coil region" evidence="1">
    <location>
        <begin position="104"/>
        <end position="131"/>
    </location>
</feature>
<comment type="caution">
    <text evidence="3">The sequence shown here is derived from an EMBL/GenBank/DDBJ whole genome shotgun (WGS) entry which is preliminary data.</text>
</comment>
<dbReference type="Proteomes" id="UP001221217">
    <property type="component" value="Unassembled WGS sequence"/>
</dbReference>
<dbReference type="AlphaFoldDB" id="A0AAJ1IJ16"/>
<keyword evidence="1" id="KW-0175">Coiled coil</keyword>
<accession>A0AAJ1IJ16</accession>
<evidence type="ECO:0000313" key="4">
    <source>
        <dbReference type="Proteomes" id="UP001221217"/>
    </source>
</evidence>
<evidence type="ECO:0000256" key="2">
    <source>
        <dbReference type="SAM" id="Phobius"/>
    </source>
</evidence>
<feature type="transmembrane region" description="Helical" evidence="2">
    <location>
        <begin position="72"/>
        <end position="90"/>
    </location>
</feature>
<feature type="coiled-coil region" evidence="1">
    <location>
        <begin position="5"/>
        <end position="32"/>
    </location>
</feature>